<gene>
    <name evidence="1" type="ORF">tf_02</name>
</gene>
<dbReference type="KEGG" id="vg:12979185"/>
<dbReference type="EMBL" id="HE611333">
    <property type="protein sequence ID" value="CCE60758.1"/>
    <property type="molecule type" value="Genomic_DNA"/>
</dbReference>
<protein>
    <submittedName>
        <fullName evidence="1">Uncharacterized protein</fullName>
    </submittedName>
</protein>
<organism evidence="1 2">
    <name type="scientific">Pseudomonas phage tf</name>
    <dbReference type="NCBI Taxonomy" id="1114179"/>
    <lineage>
        <taxon>Viruses</taxon>
        <taxon>Duplodnaviria</taxon>
        <taxon>Heunggongvirae</taxon>
        <taxon>Uroviricota</taxon>
        <taxon>Caudoviricetes</taxon>
        <taxon>Krylovvirus</taxon>
        <taxon>Krylovvirus tf</taxon>
    </lineage>
</organism>
<keyword evidence="2" id="KW-1185">Reference proteome</keyword>
<dbReference type="RefSeq" id="YP_006382463.1">
    <property type="nucleotide sequence ID" value="NC_017971.2"/>
</dbReference>
<reference evidence="1 2" key="1">
    <citation type="journal article" date="2012" name="PLoS ONE">
        <title>Genomic Analysis of Pseudomonas putida Phage tf with Localized Single-Strand DNA Interruptions.</title>
        <authorList>
            <person name="Glukhov A.S."/>
            <person name="Krutilina A.I."/>
            <person name="Shlyapnikov M.G."/>
            <person name="Severinov K."/>
            <person name="Lavysh D."/>
            <person name="Kochetkov V.V."/>
            <person name="McGrath J.W."/>
            <person name="de Leeuwe C."/>
            <person name="Shaburova O.V."/>
            <person name="Krylov V.N."/>
            <person name="Akulenko N.V."/>
            <person name="Kulakov L.A."/>
        </authorList>
    </citation>
    <scope>NUCLEOTIDE SEQUENCE [LARGE SCALE GENOMIC DNA]</scope>
</reference>
<name>I2FLM4_9CAUD</name>
<evidence type="ECO:0000313" key="2">
    <source>
        <dbReference type="Proteomes" id="UP000002867"/>
    </source>
</evidence>
<dbReference type="OrthoDB" id="10091at10239"/>
<dbReference type="GeneID" id="12979185"/>
<accession>I2FLM4</accession>
<dbReference type="Proteomes" id="UP000002867">
    <property type="component" value="Segment"/>
</dbReference>
<sequence>MQKNEILGRIKTIQTRGMGLDKLIQETALGVIAHIEQHPEVSLAIKLYNAMPKGSRANALVAWLCQFGKVQVNPDKKTSREFPLLINKNATTDIAGGTAKPWFECKKPKGTLAEQWDFESWLDGVKRQLKKQVDAGNVQPDDRVAALLVMETKSDKKAA</sequence>
<proteinExistence type="predicted"/>
<evidence type="ECO:0000313" key="1">
    <source>
        <dbReference type="EMBL" id="CCE60758.1"/>
    </source>
</evidence>